<keyword evidence="4 5" id="KW-0472">Membrane</keyword>
<feature type="transmembrane region" description="Helical" evidence="5">
    <location>
        <begin position="39"/>
        <end position="60"/>
    </location>
</feature>
<dbReference type="Proteomes" id="UP000494206">
    <property type="component" value="Unassembled WGS sequence"/>
</dbReference>
<feature type="transmembrane region" description="Helical" evidence="5">
    <location>
        <begin position="67"/>
        <end position="87"/>
    </location>
</feature>
<comment type="caution">
    <text evidence="7">The sequence shown here is derived from an EMBL/GenBank/DDBJ whole genome shotgun (WGS) entry which is preliminary data.</text>
</comment>
<dbReference type="EMBL" id="CADEPM010000001">
    <property type="protein sequence ID" value="CAB3396785.1"/>
    <property type="molecule type" value="Genomic_DNA"/>
</dbReference>
<organism evidence="7 8">
    <name type="scientific">Caenorhabditis bovis</name>
    <dbReference type="NCBI Taxonomy" id="2654633"/>
    <lineage>
        <taxon>Eukaryota</taxon>
        <taxon>Metazoa</taxon>
        <taxon>Ecdysozoa</taxon>
        <taxon>Nematoda</taxon>
        <taxon>Chromadorea</taxon>
        <taxon>Rhabditida</taxon>
        <taxon>Rhabditina</taxon>
        <taxon>Rhabditomorpha</taxon>
        <taxon>Rhabditoidea</taxon>
        <taxon>Rhabditidae</taxon>
        <taxon>Peloderinae</taxon>
        <taxon>Caenorhabditis</taxon>
    </lineage>
</organism>
<name>A0A8S1DZH6_9PELO</name>
<evidence type="ECO:0000259" key="6">
    <source>
        <dbReference type="PROSITE" id="PS50850"/>
    </source>
</evidence>
<comment type="subcellular location">
    <subcellularLocation>
        <location evidence="1">Membrane</location>
        <topology evidence="1">Multi-pass membrane protein</topology>
    </subcellularLocation>
</comment>
<dbReference type="GO" id="GO:0022857">
    <property type="term" value="F:transmembrane transporter activity"/>
    <property type="evidence" value="ECO:0007669"/>
    <property type="project" value="InterPro"/>
</dbReference>
<protein>
    <recommendedName>
        <fullName evidence="6">Major facilitator superfamily (MFS) profile domain-containing protein</fullName>
    </recommendedName>
</protein>
<dbReference type="PROSITE" id="PS50850">
    <property type="entry name" value="MFS"/>
    <property type="match status" value="1"/>
</dbReference>
<keyword evidence="8" id="KW-1185">Reference proteome</keyword>
<evidence type="ECO:0000313" key="8">
    <source>
        <dbReference type="Proteomes" id="UP000494206"/>
    </source>
</evidence>
<sequence length="107" mass="11851">MYIFCFVVIFGIAFPFIQTPSAALYSEILGPRKQGTMQGFFSFGGSIAPVIASVSTTYLFKHSGYRYVIIAQGVILIIGAALILIFYKRLVPLKLISKNSQQKSDFD</sequence>
<reference evidence="7 8" key="1">
    <citation type="submission" date="2020-04" db="EMBL/GenBank/DDBJ databases">
        <authorList>
            <person name="Laetsch R D."/>
            <person name="Stevens L."/>
            <person name="Kumar S."/>
            <person name="Blaxter L. M."/>
        </authorList>
    </citation>
    <scope>NUCLEOTIDE SEQUENCE [LARGE SCALE GENOMIC DNA]</scope>
</reference>
<feature type="domain" description="Major facilitator superfamily (MFS) profile" evidence="6">
    <location>
        <begin position="1"/>
        <end position="107"/>
    </location>
</feature>
<dbReference type="PANTHER" id="PTHR23510">
    <property type="entry name" value="INNER MEMBRANE TRANSPORT PROTEIN YAJR"/>
    <property type="match status" value="1"/>
</dbReference>
<keyword evidence="2 5" id="KW-0812">Transmembrane</keyword>
<keyword evidence="3 5" id="KW-1133">Transmembrane helix</keyword>
<proteinExistence type="predicted"/>
<dbReference type="InterPro" id="IPR036259">
    <property type="entry name" value="MFS_trans_sf"/>
</dbReference>
<evidence type="ECO:0000256" key="4">
    <source>
        <dbReference type="ARBA" id="ARBA00023136"/>
    </source>
</evidence>
<dbReference type="Gene3D" id="1.20.1250.20">
    <property type="entry name" value="MFS general substrate transporter like domains"/>
    <property type="match status" value="1"/>
</dbReference>
<gene>
    <name evidence="7" type="ORF">CBOVIS_LOCUS293</name>
</gene>
<evidence type="ECO:0000256" key="1">
    <source>
        <dbReference type="ARBA" id="ARBA00004141"/>
    </source>
</evidence>
<dbReference type="SUPFAM" id="SSF103473">
    <property type="entry name" value="MFS general substrate transporter"/>
    <property type="match status" value="1"/>
</dbReference>
<dbReference type="InterPro" id="IPR011701">
    <property type="entry name" value="MFS"/>
</dbReference>
<dbReference type="AlphaFoldDB" id="A0A8S1DZH6"/>
<dbReference type="InterPro" id="IPR051068">
    <property type="entry name" value="MFS_Domain-Containing_Protein"/>
</dbReference>
<dbReference type="OrthoDB" id="370281at2759"/>
<evidence type="ECO:0000256" key="5">
    <source>
        <dbReference type="SAM" id="Phobius"/>
    </source>
</evidence>
<evidence type="ECO:0000256" key="3">
    <source>
        <dbReference type="ARBA" id="ARBA00022989"/>
    </source>
</evidence>
<evidence type="ECO:0000256" key="2">
    <source>
        <dbReference type="ARBA" id="ARBA00022692"/>
    </source>
</evidence>
<dbReference type="GO" id="GO:0005765">
    <property type="term" value="C:lysosomal membrane"/>
    <property type="evidence" value="ECO:0007669"/>
    <property type="project" value="TreeGrafter"/>
</dbReference>
<dbReference type="PANTHER" id="PTHR23510:SF20">
    <property type="entry name" value="MAJOR FACILITATOR SUPERFAMILY (MFS) PROFILE DOMAIN-CONTAINING PROTEIN"/>
    <property type="match status" value="1"/>
</dbReference>
<evidence type="ECO:0000313" key="7">
    <source>
        <dbReference type="EMBL" id="CAB3396785.1"/>
    </source>
</evidence>
<accession>A0A8S1DZH6</accession>
<dbReference type="InterPro" id="IPR020846">
    <property type="entry name" value="MFS_dom"/>
</dbReference>
<dbReference type="Pfam" id="PF07690">
    <property type="entry name" value="MFS_1"/>
    <property type="match status" value="1"/>
</dbReference>